<dbReference type="OrthoDB" id="8958578at2759"/>
<keyword evidence="2" id="KW-0695">RNA-directed DNA polymerase</keyword>
<keyword evidence="2" id="KW-0548">Nucleotidyltransferase</keyword>
<reference evidence="3" key="2">
    <citation type="submission" date="2017-12" db="EMBL/GenBank/DDBJ databases">
        <title>Genome sequence of the Bar-tailed Godwit (Limosa lapponica baueri).</title>
        <authorList>
            <person name="Lima N.C.B."/>
            <person name="Parody-Merino A.M."/>
            <person name="Battley P.F."/>
            <person name="Fidler A.E."/>
            <person name="Prosdocimi F."/>
        </authorList>
    </citation>
    <scope>NUCLEOTIDE SEQUENCE [LARGE SCALE GENOMIC DNA]</scope>
</reference>
<accession>A0A2I0TKP3</accession>
<dbReference type="SUPFAM" id="SSF56219">
    <property type="entry name" value="DNase I-like"/>
    <property type="match status" value="1"/>
</dbReference>
<gene>
    <name evidence="2" type="ORF">llap_15307</name>
</gene>
<dbReference type="EMBL" id="KZ509154">
    <property type="protein sequence ID" value="PKU34390.1"/>
    <property type="molecule type" value="Genomic_DNA"/>
</dbReference>
<reference evidence="3" key="1">
    <citation type="submission" date="2017-11" db="EMBL/GenBank/DDBJ databases">
        <authorList>
            <person name="Lima N.C."/>
            <person name="Parody-Merino A.M."/>
            <person name="Battley P.F."/>
            <person name="Fidler A.E."/>
            <person name="Prosdocimi F."/>
        </authorList>
    </citation>
    <scope>NUCLEOTIDE SEQUENCE [LARGE SCALE GENOMIC DNA]</scope>
</reference>
<proteinExistence type="predicted"/>
<evidence type="ECO:0000313" key="2">
    <source>
        <dbReference type="EMBL" id="PKU34390.1"/>
    </source>
</evidence>
<feature type="domain" description="Endonuclease/exonuclease/phosphatase" evidence="1">
    <location>
        <begin position="4"/>
        <end position="60"/>
    </location>
</feature>
<dbReference type="Proteomes" id="UP000233556">
    <property type="component" value="Unassembled WGS sequence"/>
</dbReference>
<evidence type="ECO:0000259" key="1">
    <source>
        <dbReference type="Pfam" id="PF03372"/>
    </source>
</evidence>
<dbReference type="GO" id="GO:0003964">
    <property type="term" value="F:RNA-directed DNA polymerase activity"/>
    <property type="evidence" value="ECO:0007669"/>
    <property type="project" value="UniProtKB-KW"/>
</dbReference>
<dbReference type="Gene3D" id="3.60.10.10">
    <property type="entry name" value="Endonuclease/exonuclease/phosphatase"/>
    <property type="match status" value="1"/>
</dbReference>
<name>A0A2I0TKP3_LIMLA</name>
<dbReference type="InterPro" id="IPR036691">
    <property type="entry name" value="Endo/exonu/phosph_ase_sf"/>
</dbReference>
<sequence>MTVRQDSYDVVAITETWWDDGHNWNAAMDGYKLFRRNRQGRRGRGVALYIRECFDCIELDSCDDKVECLWLHIPKDTAWKNPICLVIGLQVSETPENVTPDEAMNAVILKTG</sequence>
<keyword evidence="3" id="KW-1185">Reference proteome</keyword>
<organism evidence="2 3">
    <name type="scientific">Limosa lapponica baueri</name>
    <dbReference type="NCBI Taxonomy" id="1758121"/>
    <lineage>
        <taxon>Eukaryota</taxon>
        <taxon>Metazoa</taxon>
        <taxon>Chordata</taxon>
        <taxon>Craniata</taxon>
        <taxon>Vertebrata</taxon>
        <taxon>Euteleostomi</taxon>
        <taxon>Archelosauria</taxon>
        <taxon>Archosauria</taxon>
        <taxon>Dinosauria</taxon>
        <taxon>Saurischia</taxon>
        <taxon>Theropoda</taxon>
        <taxon>Coelurosauria</taxon>
        <taxon>Aves</taxon>
        <taxon>Neognathae</taxon>
        <taxon>Neoaves</taxon>
        <taxon>Charadriiformes</taxon>
        <taxon>Scolopacidae</taxon>
        <taxon>Limosa</taxon>
    </lineage>
</organism>
<evidence type="ECO:0000313" key="3">
    <source>
        <dbReference type="Proteomes" id="UP000233556"/>
    </source>
</evidence>
<keyword evidence="2" id="KW-0808">Transferase</keyword>
<dbReference type="Pfam" id="PF03372">
    <property type="entry name" value="Exo_endo_phos"/>
    <property type="match status" value="1"/>
</dbReference>
<dbReference type="AlphaFoldDB" id="A0A2I0TKP3"/>
<dbReference type="InterPro" id="IPR005135">
    <property type="entry name" value="Endo/exonuclease/phosphatase"/>
</dbReference>
<protein>
    <submittedName>
        <fullName evidence="2">Rna-directed dna polymerase from mobile element jockey-like</fullName>
    </submittedName>
</protein>